<organism evidence="5 6">
    <name type="scientific">Dothidotthia symphoricarpi CBS 119687</name>
    <dbReference type="NCBI Taxonomy" id="1392245"/>
    <lineage>
        <taxon>Eukaryota</taxon>
        <taxon>Fungi</taxon>
        <taxon>Dikarya</taxon>
        <taxon>Ascomycota</taxon>
        <taxon>Pezizomycotina</taxon>
        <taxon>Dothideomycetes</taxon>
        <taxon>Pleosporomycetidae</taxon>
        <taxon>Pleosporales</taxon>
        <taxon>Dothidotthiaceae</taxon>
        <taxon>Dothidotthia</taxon>
    </lineage>
</organism>
<gene>
    <name evidence="5" type="ORF">P153DRAFT_21492</name>
</gene>
<dbReference type="SUPFAM" id="SSF51735">
    <property type="entry name" value="NAD(P)-binding Rossmann-fold domains"/>
    <property type="match status" value="1"/>
</dbReference>
<evidence type="ECO:0000256" key="1">
    <source>
        <dbReference type="ARBA" id="ARBA00005725"/>
    </source>
</evidence>
<dbReference type="InterPro" id="IPR016040">
    <property type="entry name" value="NAD(P)-bd_dom"/>
</dbReference>
<protein>
    <submittedName>
        <fullName evidence="5">NAD(P)-binding protein</fullName>
    </submittedName>
</protein>
<evidence type="ECO:0000256" key="2">
    <source>
        <dbReference type="ARBA" id="ARBA00022857"/>
    </source>
</evidence>
<dbReference type="GO" id="GO:0016491">
    <property type="term" value="F:oxidoreductase activity"/>
    <property type="evidence" value="ECO:0007669"/>
    <property type="project" value="UniProtKB-KW"/>
</dbReference>
<evidence type="ECO:0000313" key="5">
    <source>
        <dbReference type="EMBL" id="KAF2129549.1"/>
    </source>
</evidence>
<dbReference type="PANTHER" id="PTHR47706">
    <property type="entry name" value="NMRA-LIKE FAMILY PROTEIN"/>
    <property type="match status" value="1"/>
</dbReference>
<dbReference type="GeneID" id="54403017"/>
<dbReference type="EMBL" id="ML977506">
    <property type="protein sequence ID" value="KAF2129549.1"/>
    <property type="molecule type" value="Genomic_DNA"/>
</dbReference>
<name>A0A6A6ACK2_9PLEO</name>
<keyword evidence="6" id="KW-1185">Reference proteome</keyword>
<dbReference type="Pfam" id="PF13460">
    <property type="entry name" value="NAD_binding_10"/>
    <property type="match status" value="1"/>
</dbReference>
<evidence type="ECO:0000256" key="3">
    <source>
        <dbReference type="ARBA" id="ARBA00023002"/>
    </source>
</evidence>
<dbReference type="InterPro" id="IPR036291">
    <property type="entry name" value="NAD(P)-bd_dom_sf"/>
</dbReference>
<dbReference type="PANTHER" id="PTHR47706:SF4">
    <property type="entry name" value="NMRA-LIKE DOMAIN-CONTAINING PROTEIN"/>
    <property type="match status" value="1"/>
</dbReference>
<dbReference type="Proteomes" id="UP000799771">
    <property type="component" value="Unassembled WGS sequence"/>
</dbReference>
<dbReference type="OrthoDB" id="419598at2759"/>
<accession>A0A6A6ACK2</accession>
<evidence type="ECO:0000313" key="6">
    <source>
        <dbReference type="Proteomes" id="UP000799771"/>
    </source>
</evidence>
<keyword evidence="2" id="KW-0521">NADP</keyword>
<dbReference type="RefSeq" id="XP_033523938.1">
    <property type="nucleotide sequence ID" value="XM_033662585.1"/>
</dbReference>
<feature type="domain" description="NAD(P)-binding" evidence="4">
    <location>
        <begin position="8"/>
        <end position="146"/>
    </location>
</feature>
<dbReference type="AlphaFoldDB" id="A0A6A6ACK2"/>
<comment type="similarity">
    <text evidence="1">Belongs to the NmrA-type oxidoreductase family. Isoflavone reductase subfamily.</text>
</comment>
<keyword evidence="3" id="KW-0560">Oxidoreductase</keyword>
<proteinExistence type="inferred from homology"/>
<sequence length="310" mass="34085">MVVVAVMGGTGSVGRTIVDALKEDGKHKVIVLARKVPEGENAAPVFAVDYDNIEQLTKTLDANDVHTVISTIMMIDPKAAQAEINMITAAGQSSSTKRFVASHWGNATPDDESIRLPFNSFRDQSAEALRKTDLEWTQIHNGHYSDYFGMPHVDTHLSPLVWAVDIAHKMAAIPGSTGDEVLSFTYTKDLGKFVVAALSLPKWEEVSYCYSDNVSLNQLIKNAEEATGSKFKITYDSVEKLQRGEVTELPSNPYSYDYIPKPLLAVVLSRFGLWVVNGVVHIPKEGSLNEKFPEIATTSVKEVVDAWKGK</sequence>
<dbReference type="Gene3D" id="3.90.25.10">
    <property type="entry name" value="UDP-galactose 4-epimerase, domain 1"/>
    <property type="match status" value="1"/>
</dbReference>
<dbReference type="InterPro" id="IPR051609">
    <property type="entry name" value="NmrA/Isoflavone_reductase-like"/>
</dbReference>
<dbReference type="Gene3D" id="3.40.50.720">
    <property type="entry name" value="NAD(P)-binding Rossmann-like Domain"/>
    <property type="match status" value="1"/>
</dbReference>
<reference evidence="5" key="1">
    <citation type="journal article" date="2020" name="Stud. Mycol.">
        <title>101 Dothideomycetes genomes: a test case for predicting lifestyles and emergence of pathogens.</title>
        <authorList>
            <person name="Haridas S."/>
            <person name="Albert R."/>
            <person name="Binder M."/>
            <person name="Bloem J."/>
            <person name="Labutti K."/>
            <person name="Salamov A."/>
            <person name="Andreopoulos B."/>
            <person name="Baker S."/>
            <person name="Barry K."/>
            <person name="Bills G."/>
            <person name="Bluhm B."/>
            <person name="Cannon C."/>
            <person name="Castanera R."/>
            <person name="Culley D."/>
            <person name="Daum C."/>
            <person name="Ezra D."/>
            <person name="Gonzalez J."/>
            <person name="Henrissat B."/>
            <person name="Kuo A."/>
            <person name="Liang C."/>
            <person name="Lipzen A."/>
            <person name="Lutzoni F."/>
            <person name="Magnuson J."/>
            <person name="Mondo S."/>
            <person name="Nolan M."/>
            <person name="Ohm R."/>
            <person name="Pangilinan J."/>
            <person name="Park H.-J."/>
            <person name="Ramirez L."/>
            <person name="Alfaro M."/>
            <person name="Sun H."/>
            <person name="Tritt A."/>
            <person name="Yoshinaga Y."/>
            <person name="Zwiers L.-H."/>
            <person name="Turgeon B."/>
            <person name="Goodwin S."/>
            <person name="Spatafora J."/>
            <person name="Crous P."/>
            <person name="Grigoriev I."/>
        </authorList>
    </citation>
    <scope>NUCLEOTIDE SEQUENCE</scope>
    <source>
        <strain evidence="5">CBS 119687</strain>
    </source>
</reference>
<evidence type="ECO:0000259" key="4">
    <source>
        <dbReference type="Pfam" id="PF13460"/>
    </source>
</evidence>